<organism evidence="2 3">
    <name type="scientific">Penicillium coprophilum</name>
    <dbReference type="NCBI Taxonomy" id="36646"/>
    <lineage>
        <taxon>Eukaryota</taxon>
        <taxon>Fungi</taxon>
        <taxon>Dikarya</taxon>
        <taxon>Ascomycota</taxon>
        <taxon>Pezizomycotina</taxon>
        <taxon>Eurotiomycetes</taxon>
        <taxon>Eurotiomycetidae</taxon>
        <taxon>Eurotiales</taxon>
        <taxon>Aspergillaceae</taxon>
        <taxon>Penicillium</taxon>
    </lineage>
</organism>
<accession>A0A1V6URD9</accession>
<gene>
    <name evidence="2" type="ORF">PENCOP_c005G07566</name>
</gene>
<dbReference type="AlphaFoldDB" id="A0A1V6URD9"/>
<feature type="region of interest" description="Disordered" evidence="1">
    <location>
        <begin position="1"/>
        <end position="79"/>
    </location>
</feature>
<reference evidence="3" key="1">
    <citation type="journal article" date="2017" name="Nat. Microbiol.">
        <title>Global analysis of biosynthetic gene clusters reveals vast potential of secondary metabolite production in Penicillium species.</title>
        <authorList>
            <person name="Nielsen J.C."/>
            <person name="Grijseels S."/>
            <person name="Prigent S."/>
            <person name="Ji B."/>
            <person name="Dainat J."/>
            <person name="Nielsen K.F."/>
            <person name="Frisvad J.C."/>
            <person name="Workman M."/>
            <person name="Nielsen J."/>
        </authorList>
    </citation>
    <scope>NUCLEOTIDE SEQUENCE [LARGE SCALE GENOMIC DNA]</scope>
    <source>
        <strain evidence="3">IBT 31321</strain>
    </source>
</reference>
<dbReference type="EMBL" id="MDDG01000005">
    <property type="protein sequence ID" value="OQE40986.1"/>
    <property type="molecule type" value="Genomic_DNA"/>
</dbReference>
<evidence type="ECO:0000313" key="3">
    <source>
        <dbReference type="Proteomes" id="UP000191500"/>
    </source>
</evidence>
<feature type="region of interest" description="Disordered" evidence="1">
    <location>
        <begin position="212"/>
        <end position="276"/>
    </location>
</feature>
<feature type="compositionally biased region" description="Polar residues" evidence="1">
    <location>
        <begin position="7"/>
        <end position="17"/>
    </location>
</feature>
<name>A0A1V6URD9_9EURO</name>
<comment type="caution">
    <text evidence="2">The sequence shown here is derived from an EMBL/GenBank/DDBJ whole genome shotgun (WGS) entry which is preliminary data.</text>
</comment>
<protein>
    <submittedName>
        <fullName evidence="2">Uncharacterized protein</fullName>
    </submittedName>
</protein>
<keyword evidence="3" id="KW-1185">Reference proteome</keyword>
<evidence type="ECO:0000256" key="1">
    <source>
        <dbReference type="SAM" id="MobiDB-lite"/>
    </source>
</evidence>
<proteinExistence type="predicted"/>
<feature type="compositionally biased region" description="Pro residues" evidence="1">
    <location>
        <begin position="18"/>
        <end position="32"/>
    </location>
</feature>
<dbReference type="Proteomes" id="UP000191500">
    <property type="component" value="Unassembled WGS sequence"/>
</dbReference>
<feature type="compositionally biased region" description="Polar residues" evidence="1">
    <location>
        <begin position="61"/>
        <end position="79"/>
    </location>
</feature>
<evidence type="ECO:0000313" key="2">
    <source>
        <dbReference type="EMBL" id="OQE40986.1"/>
    </source>
</evidence>
<sequence>MSDETETQGTTPHSTKWPTPPPQRTHPSSQPPPRHENNQSHSGSMPSVIRGWYAPPAPWQVQPNCPATPTTSQTAGQTAGHTPIQLFDQTPALTAGQTPNKISRASPLSTEDDLQLLRIAVHYKSRFTNMKGNATLYESIAETWRADTGRNISHQTVHKHVTERLKEHAAILAMPEAGRARMNATEAAIFDCADEIHEVLQQNLRAHEQRKMLASAAPKPRENTRSMENSEAGDLVRRTRNKRHRNPVNSTREEASGRPTARPRIRATSPPTSSQSLQTEMAIFLKNLNSQAASEASAAARRSDITRLERRIDSMAATMDGMMGLLRTLAQRQPGSN</sequence>